<evidence type="ECO:0000256" key="3">
    <source>
        <dbReference type="ARBA" id="ARBA00022801"/>
    </source>
</evidence>
<feature type="chain" id="PRO_5021494963" description="Penicillin amidase" evidence="6">
    <location>
        <begin position="39"/>
        <end position="869"/>
    </location>
</feature>
<dbReference type="PANTHER" id="PTHR34218">
    <property type="entry name" value="PEPTIDASE S45 PENICILLIN AMIDASE"/>
    <property type="match status" value="1"/>
</dbReference>
<keyword evidence="2 6" id="KW-0732">Signal</keyword>
<evidence type="ECO:0000256" key="2">
    <source>
        <dbReference type="ARBA" id="ARBA00022729"/>
    </source>
</evidence>
<keyword evidence="3" id="KW-0378">Hydrolase</keyword>
<keyword evidence="4" id="KW-0865">Zymogen</keyword>
<sequence length="869" mass="92864">MRRIPRGATSARRRSGLRRAALACAALALTVTALPAAAAGRDTASRGAHPSGDGMSAVIRYTEYGIPHITADDYPGLGFGTGWAQAADQICTLADGFVTVRGERSRWFGAEQKPDASLSAAGTNLTSDLWFRGVRDARTVEKLLARPAPAGPSREVRQLSRGWAAGYNAWLRDHRDEITDPACKGADWVRPITPLDVSRRGFALSVLSGQGAAVNGITAATPPGTGSARAGSEDAARPGTGRTGQAARTTQDPQKDQETQKAQRAQKAPEAQAPREARAARQPDPREAARAARAALDPQRSDMGSNAVAFGGSTTANGSGALIGNPHYPWSGGRRFWQSHQTIPGELDAAGGSLLASPTISIGHNRNIAWSHTVATGVPLTLHELKLDPADPTAYTVDGKTERMRPRKVTVADKSGRRVTRTQWWTRYGPVSTNVAGVELPWTERTAYALADPNARNLRFTDAGLAFSKARDVAGVRDALRRVQGLPWVNTVATDSGGHTLMAQSQVLPRVTDALAERCNTPLGQATYPAAGLAVLDGSRGDCVPRTGPGAVQRGVFGPSEMPQLHDAPYVENSNDSAWLSYAGRPLTGFPRIFGDTGTERSMRTRGALRDVSAMAREGGIDQRALRAQQFANRAPAGELAAEDAATACAKLPGGTAPGSDGRNVDVSAACDVLRDWDRTLRTDSEGALLFDRFWRHLTASAPEGKLWRTPFDPEHPVSTPRDLNTGTPAFRTALADAVAELDRYGIAPDAPLGRHQFVERRGDRLPIPGGTESLGVWNKTEPVWDTGHGGYREVEAGSSYIQTVTFSGHGCPVRAGTLLTYSQSSDPTSAHHSDQTRLYSRGRMVQERFCEQDIRSAPGLRTVHVGTR</sequence>
<dbReference type="InterPro" id="IPR023343">
    <property type="entry name" value="Penicillin_amidase_dom1"/>
</dbReference>
<dbReference type="GO" id="GO:0016811">
    <property type="term" value="F:hydrolase activity, acting on carbon-nitrogen (but not peptide) bonds, in linear amides"/>
    <property type="evidence" value="ECO:0007669"/>
    <property type="project" value="InterPro"/>
</dbReference>
<dbReference type="RefSeq" id="WP_371863984.1">
    <property type="nucleotide sequence ID" value="NZ_BJMM01000033.1"/>
</dbReference>
<dbReference type="Pfam" id="PF01804">
    <property type="entry name" value="Penicil_amidase"/>
    <property type="match status" value="1"/>
</dbReference>
<feature type="signal peptide" evidence="6">
    <location>
        <begin position="1"/>
        <end position="38"/>
    </location>
</feature>
<dbReference type="InterPro" id="IPR006311">
    <property type="entry name" value="TAT_signal"/>
</dbReference>
<dbReference type="PANTHER" id="PTHR34218:SF3">
    <property type="entry name" value="ACYL-HOMOSERINE LACTONE ACYLASE PVDQ"/>
    <property type="match status" value="1"/>
</dbReference>
<dbReference type="Gene3D" id="2.30.120.10">
    <property type="match status" value="1"/>
</dbReference>
<evidence type="ECO:0000313" key="8">
    <source>
        <dbReference type="Proteomes" id="UP000319210"/>
    </source>
</evidence>
<dbReference type="GO" id="GO:0017000">
    <property type="term" value="P:antibiotic biosynthetic process"/>
    <property type="evidence" value="ECO:0007669"/>
    <property type="project" value="InterPro"/>
</dbReference>
<organism evidence="7 8">
    <name type="scientific">Streptomyces cacaoi</name>
    <dbReference type="NCBI Taxonomy" id="1898"/>
    <lineage>
        <taxon>Bacteria</taxon>
        <taxon>Bacillati</taxon>
        <taxon>Actinomycetota</taxon>
        <taxon>Actinomycetes</taxon>
        <taxon>Kitasatosporales</taxon>
        <taxon>Streptomycetaceae</taxon>
        <taxon>Streptomyces</taxon>
    </lineage>
</organism>
<evidence type="ECO:0000256" key="6">
    <source>
        <dbReference type="SAM" id="SignalP"/>
    </source>
</evidence>
<dbReference type="SUPFAM" id="SSF56235">
    <property type="entry name" value="N-terminal nucleophile aminohydrolases (Ntn hydrolases)"/>
    <property type="match status" value="1"/>
</dbReference>
<protein>
    <recommendedName>
        <fullName evidence="9">Penicillin amidase</fullName>
    </recommendedName>
</protein>
<evidence type="ECO:0000256" key="5">
    <source>
        <dbReference type="SAM" id="MobiDB-lite"/>
    </source>
</evidence>
<gene>
    <name evidence="7" type="ORF">SCA03_51310</name>
</gene>
<dbReference type="Gene3D" id="1.10.1400.10">
    <property type="match status" value="1"/>
</dbReference>
<feature type="region of interest" description="Disordered" evidence="5">
    <location>
        <begin position="215"/>
        <end position="316"/>
    </location>
</feature>
<dbReference type="Gene3D" id="1.10.439.10">
    <property type="entry name" value="Penicillin Amidohydrolase, domain 1"/>
    <property type="match status" value="1"/>
</dbReference>
<accession>A0A4Y3R9T5</accession>
<feature type="compositionally biased region" description="Basic and acidic residues" evidence="5">
    <location>
        <begin position="273"/>
        <end position="290"/>
    </location>
</feature>
<evidence type="ECO:0000256" key="1">
    <source>
        <dbReference type="ARBA" id="ARBA00006586"/>
    </source>
</evidence>
<reference evidence="7 8" key="1">
    <citation type="submission" date="2019-06" db="EMBL/GenBank/DDBJ databases">
        <title>Whole genome shotgun sequence of Streptomyces cacaoi subsp. cacaoi NBRC 12748.</title>
        <authorList>
            <person name="Hosoyama A."/>
            <person name="Uohara A."/>
            <person name="Ohji S."/>
            <person name="Ichikawa N."/>
        </authorList>
    </citation>
    <scope>NUCLEOTIDE SEQUENCE [LARGE SCALE GENOMIC DNA]</scope>
    <source>
        <strain evidence="7 8">NBRC 12748</strain>
    </source>
</reference>
<dbReference type="InterPro" id="IPR043147">
    <property type="entry name" value="Penicillin_amidase_A-knob"/>
</dbReference>
<keyword evidence="8" id="KW-1185">Reference proteome</keyword>
<comment type="similarity">
    <text evidence="1">Belongs to the peptidase S45 family.</text>
</comment>
<evidence type="ECO:0008006" key="9">
    <source>
        <dbReference type="Google" id="ProtNLM"/>
    </source>
</evidence>
<dbReference type="InterPro" id="IPR002692">
    <property type="entry name" value="S45"/>
</dbReference>
<proteinExistence type="inferred from homology"/>
<evidence type="ECO:0000256" key="4">
    <source>
        <dbReference type="ARBA" id="ARBA00023145"/>
    </source>
</evidence>
<feature type="compositionally biased region" description="Low complexity" evidence="5">
    <location>
        <begin position="237"/>
        <end position="251"/>
    </location>
</feature>
<dbReference type="InterPro" id="IPR043146">
    <property type="entry name" value="Penicillin_amidase_N_B-knob"/>
</dbReference>
<dbReference type="Proteomes" id="UP000319210">
    <property type="component" value="Unassembled WGS sequence"/>
</dbReference>
<dbReference type="InterPro" id="IPR029055">
    <property type="entry name" value="Ntn_hydrolases_N"/>
</dbReference>
<name>A0A4Y3R9T5_STRCI</name>
<dbReference type="EMBL" id="BJMM01000033">
    <property type="protein sequence ID" value="GEB52580.1"/>
    <property type="molecule type" value="Genomic_DNA"/>
</dbReference>
<evidence type="ECO:0000313" key="7">
    <source>
        <dbReference type="EMBL" id="GEB52580.1"/>
    </source>
</evidence>
<feature type="compositionally biased region" description="Low complexity" evidence="5">
    <location>
        <begin position="262"/>
        <end position="272"/>
    </location>
</feature>
<dbReference type="Gene3D" id="3.60.20.10">
    <property type="entry name" value="Glutamine Phosphoribosylpyrophosphate, subunit 1, domain 1"/>
    <property type="match status" value="1"/>
</dbReference>
<dbReference type="PROSITE" id="PS51318">
    <property type="entry name" value="TAT"/>
    <property type="match status" value="1"/>
</dbReference>
<dbReference type="AlphaFoldDB" id="A0A4Y3R9T5"/>
<comment type="caution">
    <text evidence="7">The sequence shown here is derived from an EMBL/GenBank/DDBJ whole genome shotgun (WGS) entry which is preliminary data.</text>
</comment>